<proteinExistence type="inferred from homology"/>
<dbReference type="CDD" id="cd01852">
    <property type="entry name" value="AIG1"/>
    <property type="match status" value="1"/>
</dbReference>
<dbReference type="InterPro" id="IPR027417">
    <property type="entry name" value="P-loop_NTPase"/>
</dbReference>
<sequence length="341" mass="38435">MLSGSSMDDDWDFTISASSVNTLVLFGKTGNGKSATGNSILGREAFLSKPSLYGVTSTCELQSTMSRDGRVVNVIDTPGLFDRSDESEATSKEIVRCVNLAKDGIHAILLVFSVRSRFSPDEEAAIESLKTFFGEKILDYMIVVFTGGDDLESHGQTLGDFIGHKKHRSLQFLESCRHRIVLFNNKTKNETKRAEQVRQLLSLVDSVIASNGGKPFSDKLFDELKEGALKLHRKETVVESLEGYSEQQISALKEEIYKSYDDQLARITEMVENKLKQTVEKLEKQLAEEQAARLEAEKISQEARMKWDEEISKLRESLENARRDAEEFRIRAESNKKCIFL</sequence>
<gene>
    <name evidence="6" type="ORF">MUK42_07501</name>
</gene>
<evidence type="ECO:0000256" key="2">
    <source>
        <dbReference type="ARBA" id="ARBA00022741"/>
    </source>
</evidence>
<dbReference type="Pfam" id="PF04548">
    <property type="entry name" value="AIG1"/>
    <property type="match status" value="1"/>
</dbReference>
<evidence type="ECO:0000313" key="6">
    <source>
        <dbReference type="EMBL" id="URE30479.1"/>
    </source>
</evidence>
<dbReference type="GO" id="GO:0005525">
    <property type="term" value="F:GTP binding"/>
    <property type="evidence" value="ECO:0007669"/>
    <property type="project" value="UniProtKB-KW"/>
</dbReference>
<dbReference type="PROSITE" id="PS51720">
    <property type="entry name" value="G_AIG1"/>
    <property type="match status" value="1"/>
</dbReference>
<dbReference type="SUPFAM" id="SSF52540">
    <property type="entry name" value="P-loop containing nucleoside triphosphate hydrolases"/>
    <property type="match status" value="1"/>
</dbReference>
<dbReference type="EMBL" id="CP097510">
    <property type="protein sequence ID" value="URE30479.1"/>
    <property type="molecule type" value="Genomic_DNA"/>
</dbReference>
<evidence type="ECO:0000256" key="1">
    <source>
        <dbReference type="ARBA" id="ARBA00008535"/>
    </source>
</evidence>
<name>A0A9E7H9X5_9LILI</name>
<protein>
    <submittedName>
        <fullName evidence="6">AIG1 family</fullName>
    </submittedName>
</protein>
<keyword evidence="4" id="KW-0175">Coiled coil</keyword>
<evidence type="ECO:0000256" key="4">
    <source>
        <dbReference type="SAM" id="Coils"/>
    </source>
</evidence>
<keyword evidence="2" id="KW-0547">Nucleotide-binding</keyword>
<reference evidence="6" key="1">
    <citation type="submission" date="2022-05" db="EMBL/GenBank/DDBJ databases">
        <title>The Musa troglodytarum L. genome provides insights into the mechanism of non-climacteric behaviour and enrichment of carotenoids.</title>
        <authorList>
            <person name="Wang J."/>
        </authorList>
    </citation>
    <scope>NUCLEOTIDE SEQUENCE</scope>
    <source>
        <tissue evidence="6">Leaf</tissue>
    </source>
</reference>
<comment type="similarity">
    <text evidence="1">Belongs to the TRAFAC class TrmE-Era-EngA-EngB-Septin-like GTPase superfamily. AIG1/Toc34/Toc159-like paraseptin GTPase family. IAN subfamily.</text>
</comment>
<evidence type="ECO:0000259" key="5">
    <source>
        <dbReference type="PROSITE" id="PS51720"/>
    </source>
</evidence>
<keyword evidence="7" id="KW-1185">Reference proteome</keyword>
<dbReference type="OrthoDB" id="8954335at2759"/>
<dbReference type="Gene3D" id="3.40.50.300">
    <property type="entry name" value="P-loop containing nucleotide triphosphate hydrolases"/>
    <property type="match status" value="1"/>
</dbReference>
<dbReference type="AlphaFoldDB" id="A0A9E7H9X5"/>
<dbReference type="InterPro" id="IPR045058">
    <property type="entry name" value="GIMA/IAN/Toc"/>
</dbReference>
<keyword evidence="3" id="KW-0342">GTP-binding</keyword>
<evidence type="ECO:0000256" key="3">
    <source>
        <dbReference type="ARBA" id="ARBA00023134"/>
    </source>
</evidence>
<evidence type="ECO:0000313" key="7">
    <source>
        <dbReference type="Proteomes" id="UP001055439"/>
    </source>
</evidence>
<dbReference type="PANTHER" id="PTHR10903:SF184">
    <property type="entry name" value="GTP-BINDING PROTEIN A"/>
    <property type="match status" value="1"/>
</dbReference>
<dbReference type="InterPro" id="IPR006703">
    <property type="entry name" value="G_AIG1"/>
</dbReference>
<accession>A0A9E7H9X5</accession>
<organism evidence="6 7">
    <name type="scientific">Musa troglodytarum</name>
    <name type="common">fe'i banana</name>
    <dbReference type="NCBI Taxonomy" id="320322"/>
    <lineage>
        <taxon>Eukaryota</taxon>
        <taxon>Viridiplantae</taxon>
        <taxon>Streptophyta</taxon>
        <taxon>Embryophyta</taxon>
        <taxon>Tracheophyta</taxon>
        <taxon>Spermatophyta</taxon>
        <taxon>Magnoliopsida</taxon>
        <taxon>Liliopsida</taxon>
        <taxon>Zingiberales</taxon>
        <taxon>Musaceae</taxon>
        <taxon>Musa</taxon>
    </lineage>
</organism>
<dbReference type="PANTHER" id="PTHR10903">
    <property type="entry name" value="GTPASE, IMAP FAMILY MEMBER-RELATED"/>
    <property type="match status" value="1"/>
</dbReference>
<dbReference type="FunFam" id="3.40.50.300:FF:000840">
    <property type="entry name" value="Immune-associated nucleotide-binding protein 9"/>
    <property type="match status" value="1"/>
</dbReference>
<feature type="domain" description="AIG1-type G" evidence="5">
    <location>
        <begin position="18"/>
        <end position="225"/>
    </location>
</feature>
<dbReference type="Proteomes" id="UP001055439">
    <property type="component" value="Chromosome 8"/>
</dbReference>
<feature type="coiled-coil region" evidence="4">
    <location>
        <begin position="265"/>
        <end position="335"/>
    </location>
</feature>